<proteinExistence type="predicted"/>
<dbReference type="EMBL" id="PDCK01000043">
    <property type="protein sequence ID" value="PRQ30983.1"/>
    <property type="molecule type" value="Genomic_DNA"/>
</dbReference>
<gene>
    <name evidence="1" type="ORF">RchiOBHm_Chr5g0030501</name>
</gene>
<organism evidence="1 2">
    <name type="scientific">Rosa chinensis</name>
    <name type="common">China rose</name>
    <dbReference type="NCBI Taxonomy" id="74649"/>
    <lineage>
        <taxon>Eukaryota</taxon>
        <taxon>Viridiplantae</taxon>
        <taxon>Streptophyta</taxon>
        <taxon>Embryophyta</taxon>
        <taxon>Tracheophyta</taxon>
        <taxon>Spermatophyta</taxon>
        <taxon>Magnoliopsida</taxon>
        <taxon>eudicotyledons</taxon>
        <taxon>Gunneridae</taxon>
        <taxon>Pentapetalae</taxon>
        <taxon>rosids</taxon>
        <taxon>fabids</taxon>
        <taxon>Rosales</taxon>
        <taxon>Rosaceae</taxon>
        <taxon>Rosoideae</taxon>
        <taxon>Rosoideae incertae sedis</taxon>
        <taxon>Rosa</taxon>
    </lineage>
</organism>
<keyword evidence="2" id="KW-1185">Reference proteome</keyword>
<protein>
    <submittedName>
        <fullName evidence="1">Uncharacterized protein</fullName>
    </submittedName>
</protein>
<evidence type="ECO:0000313" key="2">
    <source>
        <dbReference type="Proteomes" id="UP000238479"/>
    </source>
</evidence>
<comment type="caution">
    <text evidence="1">The sequence shown here is derived from an EMBL/GenBank/DDBJ whole genome shotgun (WGS) entry which is preliminary data.</text>
</comment>
<dbReference type="AlphaFoldDB" id="A0A2P6Q9Y7"/>
<name>A0A2P6Q9Y7_ROSCH</name>
<reference evidence="1 2" key="1">
    <citation type="journal article" date="2018" name="Nat. Genet.">
        <title>The Rosa genome provides new insights in the design of modern roses.</title>
        <authorList>
            <person name="Bendahmane M."/>
        </authorList>
    </citation>
    <scope>NUCLEOTIDE SEQUENCE [LARGE SCALE GENOMIC DNA]</scope>
    <source>
        <strain evidence="2">cv. Old Blush</strain>
    </source>
</reference>
<dbReference type="Proteomes" id="UP000238479">
    <property type="component" value="Chromosome 5"/>
</dbReference>
<accession>A0A2P6Q9Y7</accession>
<evidence type="ECO:0000313" key="1">
    <source>
        <dbReference type="EMBL" id="PRQ30983.1"/>
    </source>
</evidence>
<dbReference type="Gramene" id="PRQ30983">
    <property type="protein sequence ID" value="PRQ30983"/>
    <property type="gene ID" value="RchiOBHm_Chr5g0030501"/>
</dbReference>
<sequence>MYNLVHPVISGMITIFTSGFRRKMIWNFVGLFGFFRGKEGYRRSWTRRAGEDP</sequence>